<dbReference type="AlphaFoldDB" id="A0A8X6VJT8"/>
<evidence type="ECO:0000313" key="1">
    <source>
        <dbReference type="EMBL" id="GFY10313.1"/>
    </source>
</evidence>
<sequence length="91" mass="10500">MKRELNQFLDCCNEGPIHLSAPTQRFGNRNNFVETKSILEVAPHSPQYANRRTVRVPRPLYRIEQWSSNCVPRNPDIPRGISRGSTSHNKN</sequence>
<keyword evidence="2" id="KW-1185">Reference proteome</keyword>
<protein>
    <submittedName>
        <fullName evidence="1">Uncharacterized protein</fullName>
    </submittedName>
</protein>
<proteinExistence type="predicted"/>
<comment type="caution">
    <text evidence="1">The sequence shown here is derived from an EMBL/GenBank/DDBJ whole genome shotgun (WGS) entry which is preliminary data.</text>
</comment>
<evidence type="ECO:0000313" key="2">
    <source>
        <dbReference type="Proteomes" id="UP000887159"/>
    </source>
</evidence>
<dbReference type="Proteomes" id="UP000887159">
    <property type="component" value="Unassembled WGS sequence"/>
</dbReference>
<reference evidence="1" key="1">
    <citation type="submission" date="2020-08" db="EMBL/GenBank/DDBJ databases">
        <title>Multicomponent nature underlies the extraordinary mechanical properties of spider dragline silk.</title>
        <authorList>
            <person name="Kono N."/>
            <person name="Nakamura H."/>
            <person name="Mori M."/>
            <person name="Yoshida Y."/>
            <person name="Ohtoshi R."/>
            <person name="Malay A.D."/>
            <person name="Moran D.A.P."/>
            <person name="Tomita M."/>
            <person name="Numata K."/>
            <person name="Arakawa K."/>
        </authorList>
    </citation>
    <scope>NUCLEOTIDE SEQUENCE</scope>
</reference>
<name>A0A8X6VJT8_TRICX</name>
<dbReference type="EMBL" id="BMAU01021296">
    <property type="protein sequence ID" value="GFY10313.1"/>
    <property type="molecule type" value="Genomic_DNA"/>
</dbReference>
<accession>A0A8X6VJT8</accession>
<gene>
    <name evidence="1" type="ORF">TNCV_2629921</name>
</gene>
<organism evidence="1 2">
    <name type="scientific">Trichonephila clavipes</name>
    <name type="common">Golden silk orbweaver</name>
    <name type="synonym">Nephila clavipes</name>
    <dbReference type="NCBI Taxonomy" id="2585209"/>
    <lineage>
        <taxon>Eukaryota</taxon>
        <taxon>Metazoa</taxon>
        <taxon>Ecdysozoa</taxon>
        <taxon>Arthropoda</taxon>
        <taxon>Chelicerata</taxon>
        <taxon>Arachnida</taxon>
        <taxon>Araneae</taxon>
        <taxon>Araneomorphae</taxon>
        <taxon>Entelegynae</taxon>
        <taxon>Araneoidea</taxon>
        <taxon>Nephilidae</taxon>
        <taxon>Trichonephila</taxon>
    </lineage>
</organism>